<proteinExistence type="predicted"/>
<dbReference type="RefSeq" id="WP_344703910.1">
    <property type="nucleotide sequence ID" value="NZ_BAABCK010000066.1"/>
</dbReference>
<accession>A0ABP7FA17</accession>
<gene>
    <name evidence="2" type="ORF">GCM10022378_19460</name>
</gene>
<dbReference type="InterPro" id="IPR042204">
    <property type="entry name" value="2Fe-2S-bd_N"/>
</dbReference>
<dbReference type="InterPro" id="IPR036010">
    <property type="entry name" value="2Fe-2S_ferredoxin-like_sf"/>
</dbReference>
<evidence type="ECO:0000313" key="3">
    <source>
        <dbReference type="Proteomes" id="UP001500920"/>
    </source>
</evidence>
<name>A0ABP7FA17_9STAP</name>
<dbReference type="Pfam" id="PF13510">
    <property type="entry name" value="Fer2_4"/>
    <property type="match status" value="1"/>
</dbReference>
<keyword evidence="3" id="KW-1185">Reference proteome</keyword>
<dbReference type="Proteomes" id="UP001500920">
    <property type="component" value="Unassembled WGS sequence"/>
</dbReference>
<protein>
    <submittedName>
        <fullName evidence="2">(2Fe-2S)-binding protein</fullName>
    </submittedName>
</protein>
<dbReference type="Gene3D" id="3.10.20.440">
    <property type="entry name" value="2Fe-2S iron-sulphur cluster binding domain, sarcosine oxidase, alpha subunit, N-terminal domain"/>
    <property type="match status" value="1"/>
</dbReference>
<reference evidence="3" key="1">
    <citation type="journal article" date="2019" name="Int. J. Syst. Evol. Microbiol.">
        <title>The Global Catalogue of Microorganisms (GCM) 10K type strain sequencing project: providing services to taxonomists for standard genome sequencing and annotation.</title>
        <authorList>
            <consortium name="The Broad Institute Genomics Platform"/>
            <consortium name="The Broad Institute Genome Sequencing Center for Infectious Disease"/>
            <person name="Wu L."/>
            <person name="Ma J."/>
        </authorList>
    </citation>
    <scope>NUCLEOTIDE SEQUENCE [LARGE SCALE GENOMIC DNA]</scope>
    <source>
        <strain evidence="3">JCM 16981</strain>
    </source>
</reference>
<sequence length="110" mass="12473">MTRRITHHAILGSIDDDKIPFSWNGQILYGSRRDSLTSALLANDVRMLRRHEKDGKPRGLYCNIGHCSECRVTVDGHWNQRACMTPLEENMAVESQGMLPHLTEGGKRDV</sequence>
<dbReference type="EMBL" id="BAABCK010000066">
    <property type="protein sequence ID" value="GAA3731300.1"/>
    <property type="molecule type" value="Genomic_DNA"/>
</dbReference>
<dbReference type="SUPFAM" id="SSF54292">
    <property type="entry name" value="2Fe-2S ferredoxin-like"/>
    <property type="match status" value="1"/>
</dbReference>
<organism evidence="2 3">
    <name type="scientific">Salinicoccus jeotgali</name>
    <dbReference type="NCBI Taxonomy" id="381634"/>
    <lineage>
        <taxon>Bacteria</taxon>
        <taxon>Bacillati</taxon>
        <taxon>Bacillota</taxon>
        <taxon>Bacilli</taxon>
        <taxon>Bacillales</taxon>
        <taxon>Staphylococcaceae</taxon>
        <taxon>Salinicoccus</taxon>
    </lineage>
</organism>
<evidence type="ECO:0000313" key="2">
    <source>
        <dbReference type="EMBL" id="GAA3731300.1"/>
    </source>
</evidence>
<keyword evidence="1" id="KW-0560">Oxidoreductase</keyword>
<evidence type="ECO:0000256" key="1">
    <source>
        <dbReference type="ARBA" id="ARBA00023002"/>
    </source>
</evidence>
<comment type="caution">
    <text evidence="2">The sequence shown here is derived from an EMBL/GenBank/DDBJ whole genome shotgun (WGS) entry which is preliminary data.</text>
</comment>